<dbReference type="EMBL" id="WNYA01000007">
    <property type="protein sequence ID" value="KAG8561770.1"/>
    <property type="molecule type" value="Genomic_DNA"/>
</dbReference>
<evidence type="ECO:0000256" key="6">
    <source>
        <dbReference type="ARBA" id="ARBA00023180"/>
    </source>
</evidence>
<name>A0AAV7AQU8_ENGPU</name>
<keyword evidence="6" id="KW-0325">Glycoprotein</keyword>
<comment type="caution">
    <text evidence="12">The sequence shown here is derived from an EMBL/GenBank/DDBJ whole genome shotgun (WGS) entry which is preliminary data.</text>
</comment>
<accession>A0AAV7AQU8</accession>
<keyword evidence="2 7" id="KW-0728">SH3 domain</keyword>
<feature type="region of interest" description="Disordered" evidence="9">
    <location>
        <begin position="636"/>
        <end position="663"/>
    </location>
</feature>
<evidence type="ECO:0000256" key="3">
    <source>
        <dbReference type="ARBA" id="ARBA00022729"/>
    </source>
</evidence>
<gene>
    <name evidence="12" type="ORF">GDO81_015471</name>
</gene>
<dbReference type="PANTHER" id="PTHR23158">
    <property type="entry name" value="MELANOMA INHIBITORY ACTIVITY-RELATED"/>
    <property type="match status" value="1"/>
</dbReference>
<feature type="compositionally biased region" description="Pro residues" evidence="9">
    <location>
        <begin position="1327"/>
        <end position="1338"/>
    </location>
</feature>
<dbReference type="PROSITE" id="PS50002">
    <property type="entry name" value="SH3"/>
    <property type="match status" value="1"/>
</dbReference>
<feature type="domain" description="SH3" evidence="11">
    <location>
        <begin position="39"/>
        <end position="101"/>
    </location>
</feature>
<evidence type="ECO:0000259" key="11">
    <source>
        <dbReference type="PROSITE" id="PS50002"/>
    </source>
</evidence>
<feature type="coiled-coil region" evidence="8">
    <location>
        <begin position="803"/>
        <end position="954"/>
    </location>
</feature>
<feature type="region of interest" description="Disordered" evidence="9">
    <location>
        <begin position="402"/>
        <end position="434"/>
    </location>
</feature>
<dbReference type="GO" id="GO:0009306">
    <property type="term" value="P:protein secretion"/>
    <property type="evidence" value="ECO:0007669"/>
    <property type="project" value="TreeGrafter"/>
</dbReference>
<feature type="signal peptide" evidence="10">
    <location>
        <begin position="1"/>
        <end position="22"/>
    </location>
</feature>
<feature type="compositionally biased region" description="Pro residues" evidence="9">
    <location>
        <begin position="1491"/>
        <end position="1509"/>
    </location>
</feature>
<evidence type="ECO:0000256" key="5">
    <source>
        <dbReference type="ARBA" id="ARBA00023054"/>
    </source>
</evidence>
<dbReference type="Proteomes" id="UP000824782">
    <property type="component" value="Unassembled WGS sequence"/>
</dbReference>
<feature type="compositionally biased region" description="Pro residues" evidence="9">
    <location>
        <begin position="1416"/>
        <end position="1426"/>
    </location>
</feature>
<dbReference type="GO" id="GO:0005789">
    <property type="term" value="C:endoplasmic reticulum membrane"/>
    <property type="evidence" value="ECO:0007669"/>
    <property type="project" value="UniProtKB-SubCell"/>
</dbReference>
<feature type="coiled-coil region" evidence="8">
    <location>
        <begin position="1032"/>
        <end position="1154"/>
    </location>
</feature>
<evidence type="ECO:0000256" key="2">
    <source>
        <dbReference type="ARBA" id="ARBA00022443"/>
    </source>
</evidence>
<keyword evidence="4" id="KW-0256">Endoplasmic reticulum</keyword>
<comment type="subcellular location">
    <subcellularLocation>
        <location evidence="1">Endoplasmic reticulum membrane</location>
        <topology evidence="1">Single-pass membrane protein</topology>
    </subcellularLocation>
</comment>
<feature type="compositionally biased region" description="Basic and acidic residues" evidence="9">
    <location>
        <begin position="1375"/>
        <end position="1385"/>
    </location>
</feature>
<evidence type="ECO:0000256" key="1">
    <source>
        <dbReference type="ARBA" id="ARBA00004389"/>
    </source>
</evidence>
<dbReference type="GO" id="GO:0070971">
    <property type="term" value="C:endoplasmic reticulum exit site"/>
    <property type="evidence" value="ECO:0007669"/>
    <property type="project" value="TreeGrafter"/>
</dbReference>
<feature type="compositionally biased region" description="Basic and acidic residues" evidence="9">
    <location>
        <begin position="1291"/>
        <end position="1308"/>
    </location>
</feature>
<dbReference type="InterPro" id="IPR036028">
    <property type="entry name" value="SH3-like_dom_sf"/>
</dbReference>
<evidence type="ECO:0000256" key="4">
    <source>
        <dbReference type="ARBA" id="ARBA00022824"/>
    </source>
</evidence>
<dbReference type="PANTHER" id="PTHR23158:SF38">
    <property type="entry name" value="MELANOMA INHIBITORY ACTIVITY PROTEIN 2"/>
    <property type="match status" value="1"/>
</dbReference>
<dbReference type="GO" id="GO:0035459">
    <property type="term" value="P:vesicle cargo loading"/>
    <property type="evidence" value="ECO:0007669"/>
    <property type="project" value="TreeGrafter"/>
</dbReference>
<evidence type="ECO:0000313" key="13">
    <source>
        <dbReference type="Proteomes" id="UP000824782"/>
    </source>
</evidence>
<dbReference type="InterPro" id="IPR001452">
    <property type="entry name" value="SH3_domain"/>
</dbReference>
<evidence type="ECO:0000256" key="9">
    <source>
        <dbReference type="SAM" id="MobiDB-lite"/>
    </source>
</evidence>
<evidence type="ECO:0000256" key="8">
    <source>
        <dbReference type="SAM" id="Coils"/>
    </source>
</evidence>
<protein>
    <recommendedName>
        <fullName evidence="11">SH3 domain-containing protein</fullName>
    </recommendedName>
</protein>
<reference evidence="12" key="1">
    <citation type="thesis" date="2020" institute="ProQuest LLC" country="789 East Eisenhower Parkway, Ann Arbor, MI, USA">
        <title>Comparative Genomics and Chromosome Evolution.</title>
        <authorList>
            <person name="Mudd A.B."/>
        </authorList>
    </citation>
    <scope>NUCLEOTIDE SEQUENCE</scope>
    <source>
        <strain evidence="12">237g6f4</strain>
        <tissue evidence="12">Blood</tissue>
    </source>
</reference>
<dbReference type="Gene3D" id="2.30.30.40">
    <property type="entry name" value="SH3 Domains"/>
    <property type="match status" value="1"/>
</dbReference>
<evidence type="ECO:0000313" key="12">
    <source>
        <dbReference type="EMBL" id="KAG8561770.1"/>
    </source>
</evidence>
<feature type="region of interest" description="Disordered" evidence="9">
    <location>
        <begin position="1490"/>
        <end position="1521"/>
    </location>
</feature>
<feature type="region of interest" description="Disordered" evidence="9">
    <location>
        <begin position="367"/>
        <end position="386"/>
    </location>
</feature>
<dbReference type="InterPro" id="IPR051500">
    <property type="entry name" value="cTAGE_MIA/OTOR"/>
</dbReference>
<evidence type="ECO:0000256" key="7">
    <source>
        <dbReference type="PROSITE-ProRule" id="PRU00192"/>
    </source>
</evidence>
<sequence length="1521" mass="173034">MAKLWIYGPLVILMVLTPPIQSQKILSDRKKCGDPQCESLMMRVSAKQDYSGPDCRFLRFKAGDEINVYYKLTGRREDLWQGSKGKAYGFFPKDAVIIEEVYLNYEIEIPAQEIDFVCLDGGEYVFENEDSVLHSMDENAEDPNDYIQQKGAHPTEESPDVIFQETPEPRAPEKESWAPSGIAGWFGMGKNYEKKDTETEGEMVNLEIMNEKSKSQEPTEDARLEKSSWLGGRIKNILPFGEQKDESQAKDIENYVEIVSTTTQQADQEQEHLMKDNEDSKSKWFNFRIRDVLGFGTKSEKKEEATLIVEETNNDTIPQNVNEVLASDSNLMPDPTEIPRMDQGGKTVDVELKSHIQAEDTIEKNTLEKDNHAKKFSNPKEIHQSNAHIEDVLTRIESNFQKEEGKYEERRPKEAENPSQTLEFTDDSAEHRPETIDNNEYQETLSQNLDGYGHKHVVDQHAKGEVHYLKELHLEDALAEKDNNFYDDKPKLKEAGHSQTLEDSNLVTFEETFNTMNTQEQDEKHNDDDHTSLTTHHLINEPELANIGEATLVPMTVEATVQETSEELKRMAKNSIESEEQSTCTTRMDQDCMSGLTVDPTRVGHHSLTTKSIYTTEVKTWVMGGMEVVRPLVQTDSQSAKGHAAAQLESQEDTESMERWSDISKSSEEELYSHCDVEEAAGTGEHCTATKPSHQSYSQVLAFTVMLKKLFSDYSQVLSHYLGPLRLQVTSTITEVVSLLPDDLQPGADFYGCSWDVVIFTALFGFLSVLMFTCRTLRCIKSRFYVSRECKLGNQVAEALSSKREVLEKLSLVQKQYEDVEQKLKESGHQRLLTEISEQKAVQESLQASNKELEESISKLERELEEEKQRGSELDNTLAELTEKIKSLEDNIKKDSANKEETRTTQKVFEINKGRLESSILDAAEEKSHLEESIKQLSKEAEGWEERFSELSENSRILSSSVGVMQEDLNSKQSHIKSLIENLLSLKDWSSELDEINDEEDNDVLSGIKWEFENGEPLGDPQKQRIKKLIYAAMLNASLKSLESEKKHLCDNLSDEMKAKEQLAECITNLQNTSQSLSHEKGQLEEEVEKLKQKMNVMMEVYQENERKLHRKLTVQEKERIQKEAKLSKADEKMNMATTELVTVKTRVSELEEEMDKTVSSYQNQVTSYEKKSHDNWLTARAAERYLSDVKKETAHFRQKLTEAEYKLELLEKDPFALDVIQAIGRAYADAFINHQENSPFGMSPINRHPESRAFLSPPTLLEGPLRLSPMLPGADRGVRPQGYYPGYPGPKERGDVNSERRADHQRTLSDAGSLSPPWDREQRNNVPPPGLPYPEPPFPHRRTERFYHYPPPSGRFSGPAELTRNQGRPFMDSADGRSSPEHKARMNTSRNGEEEANNVSGASSQDNEVMDGPPGEFPMHPPPSMRVPLLPRDPRAPYFRRPLMPPPPMEMYGPPGYPGMPPPHMPMRSPVPPPPHHYPAYPMHGELYFPPQPIRPPIMDSAPPPTSSLPPQDKLPDQTT</sequence>
<dbReference type="SUPFAM" id="SSF50044">
    <property type="entry name" value="SH3-domain"/>
    <property type="match status" value="1"/>
</dbReference>
<dbReference type="Pfam" id="PF07653">
    <property type="entry name" value="SH3_2"/>
    <property type="match status" value="1"/>
</dbReference>
<feature type="compositionally biased region" description="Basic and acidic residues" evidence="9">
    <location>
        <begin position="402"/>
        <end position="416"/>
    </location>
</feature>
<keyword evidence="5 8" id="KW-0175">Coiled coil</keyword>
<keyword evidence="3 10" id="KW-0732">Signal</keyword>
<evidence type="ECO:0000256" key="10">
    <source>
        <dbReference type="SAM" id="SignalP"/>
    </source>
</evidence>
<feature type="chain" id="PRO_5043596877" description="SH3 domain-containing protein" evidence="10">
    <location>
        <begin position="23"/>
        <end position="1521"/>
    </location>
</feature>
<dbReference type="GO" id="GO:0006888">
    <property type="term" value="P:endoplasmic reticulum to Golgi vesicle-mediated transport"/>
    <property type="evidence" value="ECO:0007669"/>
    <property type="project" value="TreeGrafter"/>
</dbReference>
<dbReference type="SMART" id="SM00326">
    <property type="entry name" value="SH3"/>
    <property type="match status" value="1"/>
</dbReference>
<keyword evidence="13" id="KW-1185">Reference proteome</keyword>
<feature type="region of interest" description="Disordered" evidence="9">
    <location>
        <begin position="137"/>
        <end position="160"/>
    </location>
</feature>
<feature type="region of interest" description="Disordered" evidence="9">
    <location>
        <begin position="1265"/>
        <end position="1434"/>
    </location>
</feature>
<proteinExistence type="predicted"/>
<organism evidence="12 13">
    <name type="scientific">Engystomops pustulosus</name>
    <name type="common">Tungara frog</name>
    <name type="synonym">Physalaemus pustulosus</name>
    <dbReference type="NCBI Taxonomy" id="76066"/>
    <lineage>
        <taxon>Eukaryota</taxon>
        <taxon>Metazoa</taxon>
        <taxon>Chordata</taxon>
        <taxon>Craniata</taxon>
        <taxon>Vertebrata</taxon>
        <taxon>Euteleostomi</taxon>
        <taxon>Amphibia</taxon>
        <taxon>Batrachia</taxon>
        <taxon>Anura</taxon>
        <taxon>Neobatrachia</taxon>
        <taxon>Hyloidea</taxon>
        <taxon>Leptodactylidae</taxon>
        <taxon>Leiuperinae</taxon>
        <taxon>Engystomops</taxon>
    </lineage>
</organism>
<feature type="compositionally biased region" description="Polar residues" evidence="9">
    <location>
        <begin position="1398"/>
        <end position="1408"/>
    </location>
</feature>